<protein>
    <submittedName>
        <fullName evidence="5">Hydroxypyruvate isomerase family protein</fullName>
    </submittedName>
</protein>
<evidence type="ECO:0000256" key="3">
    <source>
        <dbReference type="PIRSR" id="PIRSR006241-50"/>
    </source>
</evidence>
<evidence type="ECO:0000313" key="5">
    <source>
        <dbReference type="EMBL" id="MBB2197607.1"/>
    </source>
</evidence>
<dbReference type="GO" id="GO:0046487">
    <property type="term" value="P:glyoxylate metabolic process"/>
    <property type="evidence" value="ECO:0007669"/>
    <property type="project" value="TreeGrafter"/>
</dbReference>
<comment type="similarity">
    <text evidence="2">Belongs to the hyi family.</text>
</comment>
<organism evidence="5 6">
    <name type="scientific">Gluconacetobacter dulcium</name>
    <dbReference type="NCBI Taxonomy" id="2729096"/>
    <lineage>
        <taxon>Bacteria</taxon>
        <taxon>Pseudomonadati</taxon>
        <taxon>Pseudomonadota</taxon>
        <taxon>Alphaproteobacteria</taxon>
        <taxon>Acetobacterales</taxon>
        <taxon>Acetobacteraceae</taxon>
        <taxon>Gluconacetobacter</taxon>
    </lineage>
</organism>
<reference evidence="5 6" key="1">
    <citation type="submission" date="2020-04" db="EMBL/GenBank/DDBJ databases">
        <title>Description of novel Gluconacetobacter.</title>
        <authorList>
            <person name="Sombolestani A."/>
        </authorList>
    </citation>
    <scope>NUCLEOTIDE SEQUENCE [LARGE SCALE GENOMIC DNA]</scope>
    <source>
        <strain evidence="5 6">LMG 22058</strain>
    </source>
</reference>
<dbReference type="SUPFAM" id="SSF51658">
    <property type="entry name" value="Xylose isomerase-like"/>
    <property type="match status" value="1"/>
</dbReference>
<dbReference type="PANTHER" id="PTHR43489">
    <property type="entry name" value="ISOMERASE"/>
    <property type="match status" value="1"/>
</dbReference>
<dbReference type="PANTHER" id="PTHR43489:SF13">
    <property type="entry name" value="HYDROXYPYRUVATE ISOMERASE"/>
    <property type="match status" value="1"/>
</dbReference>
<dbReference type="InterPro" id="IPR050417">
    <property type="entry name" value="Sugar_Epim/Isomerase"/>
</dbReference>
<dbReference type="AlphaFoldDB" id="A0A7W4JZI9"/>
<feature type="active site" description="Proton donor/acceptor" evidence="3">
    <location>
        <position position="143"/>
    </location>
</feature>
<dbReference type="InterPro" id="IPR013022">
    <property type="entry name" value="Xyl_isomerase-like_TIM-brl"/>
</dbReference>
<dbReference type="InterPro" id="IPR036237">
    <property type="entry name" value="Xyl_isomerase-like_sf"/>
</dbReference>
<evidence type="ECO:0000256" key="1">
    <source>
        <dbReference type="ARBA" id="ARBA00023235"/>
    </source>
</evidence>
<feature type="domain" description="Xylose isomerase-like TIM barrel" evidence="4">
    <location>
        <begin position="21"/>
        <end position="255"/>
    </location>
</feature>
<dbReference type="InterPro" id="IPR053398">
    <property type="entry name" value="HPT_OtnI_isomerases"/>
</dbReference>
<dbReference type="FunFam" id="3.20.20.150:FF:000007">
    <property type="entry name" value="Hydroxypyruvate isomerase"/>
    <property type="match status" value="1"/>
</dbReference>
<dbReference type="PIRSF" id="PIRSF006241">
    <property type="entry name" value="HyI"/>
    <property type="match status" value="1"/>
</dbReference>
<dbReference type="EMBL" id="JABEQP010000004">
    <property type="protein sequence ID" value="MBB2197607.1"/>
    <property type="molecule type" value="Genomic_DNA"/>
</dbReference>
<dbReference type="NCBIfam" id="NF043033">
    <property type="entry name" value="OxoTetrIsom"/>
    <property type="match status" value="1"/>
</dbReference>
<keyword evidence="1 2" id="KW-0413">Isomerase</keyword>
<proteinExistence type="inferred from homology"/>
<dbReference type="RefSeq" id="WP_183008960.1">
    <property type="nucleotide sequence ID" value="NZ_JABEQP010000004.1"/>
</dbReference>
<dbReference type="InterPro" id="IPR026040">
    <property type="entry name" value="HyI-like"/>
</dbReference>
<sequence>MPAFAANLTMHYNELPFLDRFAAAAEDDFRGVEYLFPYAFEAVEIRNRLDAHGLTQVLFNAPPGNWEAGERGLASLPGREEEFRRSLDIAFDYAHVIGTRRLHVMAGLCIDPQARSRQRDVYLRNLEHAATMARSAGIHILLEPINTRDMPGYFLNHQEDGAAICREVDAQTLRLQFDLYHAQIMQGDVSTRLRSLLPVVGHVQVAGVPMRHEPDEGELNCGYVFDELDAAGYAGWVGCEYWPRTSTRKGLHWIAPWKGRSAG</sequence>
<accession>A0A7W4JZI9</accession>
<evidence type="ECO:0000313" key="6">
    <source>
        <dbReference type="Proteomes" id="UP000530320"/>
    </source>
</evidence>
<comment type="caution">
    <text evidence="5">The sequence shown here is derived from an EMBL/GenBank/DDBJ whole genome shotgun (WGS) entry which is preliminary data.</text>
</comment>
<dbReference type="Proteomes" id="UP000530320">
    <property type="component" value="Unassembled WGS sequence"/>
</dbReference>
<evidence type="ECO:0000256" key="2">
    <source>
        <dbReference type="PIRNR" id="PIRNR006241"/>
    </source>
</evidence>
<dbReference type="GO" id="GO:0008903">
    <property type="term" value="F:hydroxypyruvate isomerase activity"/>
    <property type="evidence" value="ECO:0007669"/>
    <property type="project" value="TreeGrafter"/>
</dbReference>
<feature type="active site" description="Proton donor/acceptor" evidence="3">
    <location>
        <position position="240"/>
    </location>
</feature>
<dbReference type="Gene3D" id="3.20.20.150">
    <property type="entry name" value="Divalent-metal-dependent TIM barrel enzymes"/>
    <property type="match status" value="1"/>
</dbReference>
<evidence type="ECO:0000259" key="4">
    <source>
        <dbReference type="Pfam" id="PF01261"/>
    </source>
</evidence>
<gene>
    <name evidence="5" type="ORF">HLH44_09075</name>
</gene>
<keyword evidence="5" id="KW-0670">Pyruvate</keyword>
<name>A0A7W4JZI9_9PROT</name>
<dbReference type="Pfam" id="PF01261">
    <property type="entry name" value="AP_endonuc_2"/>
    <property type="match status" value="1"/>
</dbReference>